<organism evidence="1 2">
    <name type="scientific">Actinoplanes missouriensis (strain ATCC 14538 / DSM 43046 / CBS 188.64 / JCM 3121 / NBRC 102363 / NCIMB 12654 / NRRL B-3342 / UNCC 431)</name>
    <dbReference type="NCBI Taxonomy" id="512565"/>
    <lineage>
        <taxon>Bacteria</taxon>
        <taxon>Bacillati</taxon>
        <taxon>Actinomycetota</taxon>
        <taxon>Actinomycetes</taxon>
        <taxon>Micromonosporales</taxon>
        <taxon>Micromonosporaceae</taxon>
        <taxon>Actinoplanes</taxon>
    </lineage>
</organism>
<proteinExistence type="predicted"/>
<evidence type="ECO:0000313" key="2">
    <source>
        <dbReference type="Proteomes" id="UP000007882"/>
    </source>
</evidence>
<dbReference type="PATRIC" id="fig|512565.3.peg.2020"/>
<keyword evidence="2" id="KW-1185">Reference proteome</keyword>
<gene>
    <name evidence="1" type="ordered locus">AMIS_20160</name>
</gene>
<dbReference type="KEGG" id="ams:AMIS_20160"/>
<dbReference type="Proteomes" id="UP000007882">
    <property type="component" value="Chromosome"/>
</dbReference>
<accession>I0H2J9</accession>
<reference evidence="1 2" key="1">
    <citation type="submission" date="2012-02" db="EMBL/GenBank/DDBJ databases">
        <title>Complete genome sequence of Actinoplanes missouriensis 431 (= NBRC 102363).</title>
        <authorList>
            <person name="Ohnishi Y."/>
            <person name="Ishikawa J."/>
            <person name="Sekine M."/>
            <person name="Hosoyama A."/>
            <person name="Harada T."/>
            <person name="Narita H."/>
            <person name="Hata T."/>
            <person name="Konno Y."/>
            <person name="Tutikane K."/>
            <person name="Fujita N."/>
            <person name="Horinouchi S."/>
            <person name="Hayakawa M."/>
        </authorList>
    </citation>
    <scope>NUCLEOTIDE SEQUENCE [LARGE SCALE GENOMIC DNA]</scope>
    <source>
        <strain evidence="2">ATCC 14538 / DSM 43046 / CBS 188.64 / JCM 3121 / NBRC 102363 / NCIMB 12654 / NRRL B-3342 / UNCC 431</strain>
    </source>
</reference>
<protein>
    <submittedName>
        <fullName evidence="1">Uncharacterized protein</fullName>
    </submittedName>
</protein>
<dbReference type="RefSeq" id="WP_014442131.1">
    <property type="nucleotide sequence ID" value="NC_017093.1"/>
</dbReference>
<dbReference type="HOGENOM" id="CLU_2128122_0_0_11"/>
<dbReference type="EMBL" id="AP012319">
    <property type="protein sequence ID" value="BAL87236.1"/>
    <property type="molecule type" value="Genomic_DNA"/>
</dbReference>
<name>I0H2J9_ACTM4</name>
<sequence>MTGAWRQVFTADDPRGPWPARKIVQAVEQLREWSASSDEWAELCDLQYRISDVPTGDEQAACYRMAKLLDSHADRMERSRLVRAFTTFTPESLRADAAEFRAGRNPYAGPGGA</sequence>
<dbReference type="AlphaFoldDB" id="I0H2J9"/>
<evidence type="ECO:0000313" key="1">
    <source>
        <dbReference type="EMBL" id="BAL87236.1"/>
    </source>
</evidence>
<dbReference type="STRING" id="512565.AMIS_20160"/>